<dbReference type="STRING" id="1164594.SAMN05216204_104171"/>
<dbReference type="CDD" id="cd00085">
    <property type="entry name" value="HNHc"/>
    <property type="match status" value="1"/>
</dbReference>
<evidence type="ECO:0000313" key="1">
    <source>
        <dbReference type="EMBL" id="SFC19635.1"/>
    </source>
</evidence>
<sequence>MPKRRSEPVESSPLPDALCPLCGRALGSVNIDRHHLVPKTFKGKEQFPIHKICHRKIHSAFTERELLQAYHTWEALRGHDAIRAFIDWVAKKPPGFYTRTDTSNKKKFR</sequence>
<gene>
    <name evidence="1" type="ORF">SAMN05216204_104171</name>
</gene>
<accession>A0A1I1H7E7</accession>
<evidence type="ECO:0000313" key="2">
    <source>
        <dbReference type="Proteomes" id="UP000198639"/>
    </source>
</evidence>
<name>A0A1I1H7E7_9BURK</name>
<dbReference type="Proteomes" id="UP000198639">
    <property type="component" value="Unassembled WGS sequence"/>
</dbReference>
<dbReference type="EMBL" id="FOLD01000004">
    <property type="protein sequence ID" value="SFC19635.1"/>
    <property type="molecule type" value="Genomic_DNA"/>
</dbReference>
<dbReference type="RefSeq" id="WP_229408627.1">
    <property type="nucleotide sequence ID" value="NZ_FOLD01000004.1"/>
</dbReference>
<evidence type="ECO:0008006" key="3">
    <source>
        <dbReference type="Google" id="ProtNLM"/>
    </source>
</evidence>
<keyword evidence="2" id="KW-1185">Reference proteome</keyword>
<reference evidence="2" key="1">
    <citation type="submission" date="2016-10" db="EMBL/GenBank/DDBJ databases">
        <authorList>
            <person name="Varghese N."/>
            <person name="Submissions S."/>
        </authorList>
    </citation>
    <scope>NUCLEOTIDE SEQUENCE [LARGE SCALE GENOMIC DNA]</scope>
    <source>
        <strain evidence="2">CGMCC 1.12041</strain>
    </source>
</reference>
<dbReference type="PANTHER" id="PTHR37827">
    <property type="entry name" value="TUDOR DOMAIN-CONTAINING PROTEIN"/>
    <property type="match status" value="1"/>
</dbReference>
<organism evidence="1 2">
    <name type="scientific">Massilia yuzhufengensis</name>
    <dbReference type="NCBI Taxonomy" id="1164594"/>
    <lineage>
        <taxon>Bacteria</taxon>
        <taxon>Pseudomonadati</taxon>
        <taxon>Pseudomonadota</taxon>
        <taxon>Betaproteobacteria</taxon>
        <taxon>Burkholderiales</taxon>
        <taxon>Oxalobacteraceae</taxon>
        <taxon>Telluria group</taxon>
        <taxon>Massilia</taxon>
    </lineage>
</organism>
<protein>
    <recommendedName>
        <fullName evidence="3">HNH endonuclease</fullName>
    </recommendedName>
</protein>
<dbReference type="AlphaFoldDB" id="A0A1I1H7E7"/>
<dbReference type="PANTHER" id="PTHR37827:SF1">
    <property type="entry name" value="HNH DOMAIN-CONTAINING PROTEIN"/>
    <property type="match status" value="1"/>
</dbReference>
<dbReference type="InterPro" id="IPR003615">
    <property type="entry name" value="HNH_nuc"/>
</dbReference>
<proteinExistence type="predicted"/>